<evidence type="ECO:0000313" key="3">
    <source>
        <dbReference type="EMBL" id="AEJ34956.1"/>
    </source>
</evidence>
<evidence type="ECO:0000259" key="1">
    <source>
        <dbReference type="Pfam" id="PF00004"/>
    </source>
</evidence>
<dbReference type="GeneID" id="9925365"/>
<protein>
    <submittedName>
        <fullName evidence="3">Uncharacterized protein L712</fullName>
    </submittedName>
</protein>
<reference evidence="3 7" key="1">
    <citation type="journal article" date="2011" name="Proc. Natl. Acad. Sci. U.S.A.">
        <title>Mimivirus shows dramatic genome reduction after intraamoebal culture.</title>
        <authorList>
            <person name="Boyer M."/>
            <person name="Azza S."/>
            <person name="Barrassi L."/>
            <person name="Klose T."/>
            <person name="Campocasso A."/>
            <person name="Pagnier I."/>
            <person name="Fournous G."/>
            <person name="Borg A."/>
            <person name="Robert C."/>
            <person name="Zhang X."/>
            <person name="Desnues C."/>
            <person name="Henrissat B."/>
            <person name="Rossmann M.G."/>
            <person name="La Scola B."/>
            <person name="Raoult D."/>
        </authorList>
    </citation>
    <scope>NUCLEOTIDE SEQUENCE [LARGE SCALE GENOMIC DNA]</scope>
    <source>
        <strain evidence="3">M4</strain>
    </source>
</reference>
<reference evidence="2 6" key="2">
    <citation type="journal article" date="2011" name="Virol. J.">
        <title>Breaking the 1000-gene barrier for Mimivirus using ultra-deep genome and transcriptome sequencing.</title>
        <authorList>
            <person name="Legendre M."/>
            <person name="Santini S."/>
            <person name="Rico A."/>
            <person name="Abergel C."/>
            <person name="Claverie J.M."/>
        </authorList>
    </citation>
    <scope>NUCLEOTIDE SEQUENCE [LARGE SCALE GENOMIC DNA]</scope>
</reference>
<dbReference type="EMBL" id="KM982401">
    <property type="protein sequence ID" value="AKI79498.1"/>
    <property type="molecule type" value="Genomic_DNA"/>
</dbReference>
<accession>E3VZX0</accession>
<sequence>MATQVPVQSGAEKSNFTLNPDYGKMMEFGTNSAIVSAFIQMLFSSKNKFSFPMVFVMIRNMAVLLLVKTCLEDSKAFLDKFKLTNLNSLKFSWQRMMHKHLTYTIQHQSNGKWMYENTPISMTLLTPFFEQRQILIGRPDNYYYSYRTCLLKISITNERINIIFPDIQSVVQHVNNDIIHRNREIICGDRTVMYKVSIGNGAVPNLDPVAISKAYGTDIYLQLERSIRNYFFIDIVMKFQSIPFCINFNGEPGTGKTTFGSYIANKGIFDRIIIYNLVQSTNFDFKDNLNKIEMKIDQSTNKSKPMDGSEKVLIIFDEIDKWLESYIENKIHKMRDEARVTKQSNGGSAGGDKNTGTIIEGFQKLTPEEEQEKKNQLRFTFLDQLYNVVDGHTLKNNKKYVIIFNTNHFDNMFVGSPERFNALKDRFQKYEFKKLRKREIINYLNYVNDCFKNYDLTEEDKNILLSDTFDVDNLCVSNTNIYDDIPNDMVVSFRNLQKILRANHFNINRVVEHLSQIECSEIFTSDDIPS</sequence>
<organism evidence="2 6">
    <name type="scientific">Acanthamoeba polyphaga mimivirus</name>
    <name type="common">APMV</name>
    <dbReference type="NCBI Taxonomy" id="212035"/>
    <lineage>
        <taxon>Viruses</taxon>
        <taxon>Varidnaviria</taxon>
        <taxon>Bamfordvirae</taxon>
        <taxon>Nucleocytoviricota</taxon>
        <taxon>Megaviricetes</taxon>
        <taxon>Imitervirales</taxon>
        <taxon>Mimiviridae</taxon>
        <taxon>Megamimivirinae</taxon>
        <taxon>Mimivirus</taxon>
        <taxon>Mimivirus bradfordmassiliense</taxon>
    </lineage>
</organism>
<keyword evidence="6" id="KW-1185">Reference proteome</keyword>
<gene>
    <name evidence="2" type="primary">L712</name>
    <name evidence="3" type="ORF">MIMI_L712</name>
</gene>
<dbReference type="Gene3D" id="3.40.50.300">
    <property type="entry name" value="P-loop containing nucleotide triphosphate hydrolases"/>
    <property type="match status" value="1"/>
</dbReference>
<evidence type="ECO:0000313" key="2">
    <source>
        <dbReference type="EMBL" id="ADO18359.1"/>
    </source>
</evidence>
<dbReference type="Proteomes" id="UP000241474">
    <property type="component" value="Segment"/>
</dbReference>
<evidence type="ECO:0000313" key="6">
    <source>
        <dbReference type="Proteomes" id="UP000201519"/>
    </source>
</evidence>
<dbReference type="Proteomes" id="UP000201519">
    <property type="component" value="Segment"/>
</dbReference>
<dbReference type="RefSeq" id="YP_003987240.1">
    <property type="nucleotide sequence ID" value="NC_014649.1"/>
</dbReference>
<dbReference type="Pfam" id="PF00004">
    <property type="entry name" value="AAA"/>
    <property type="match status" value="1"/>
</dbReference>
<evidence type="ECO:0000313" key="5">
    <source>
        <dbReference type="EMBL" id="AKI81389.1"/>
    </source>
</evidence>
<dbReference type="InterPro" id="IPR027417">
    <property type="entry name" value="P-loop_NTPase"/>
</dbReference>
<evidence type="ECO:0000313" key="7">
    <source>
        <dbReference type="Proteomes" id="UP000240552"/>
    </source>
</evidence>
<accession>A0A0G2Y1F7</accession>
<dbReference type="EMBL" id="HQ336222">
    <property type="protein sequence ID" value="ADO18359.1"/>
    <property type="molecule type" value="Genomic_DNA"/>
</dbReference>
<feature type="domain" description="ATPase AAA-type core" evidence="1">
    <location>
        <begin position="248"/>
        <end position="326"/>
    </location>
</feature>
<dbReference type="Proteomes" id="UP000240552">
    <property type="component" value="Segment"/>
</dbReference>
<dbReference type="SUPFAM" id="SSF52540">
    <property type="entry name" value="P-loop containing nucleoside triphosphate hydrolases"/>
    <property type="match status" value="1"/>
</dbReference>
<dbReference type="GO" id="GO:0005524">
    <property type="term" value="F:ATP binding"/>
    <property type="evidence" value="ECO:0007669"/>
    <property type="project" value="InterPro"/>
</dbReference>
<evidence type="ECO:0000313" key="9">
    <source>
        <dbReference type="Proteomes" id="UP000274448"/>
    </source>
</evidence>
<reference evidence="8 9" key="3">
    <citation type="submission" date="2014-10" db="EMBL/GenBank/DDBJ databases">
        <title>Pan-genome analysis of Brazilian lineage A amoebal mimiviruses.</title>
        <authorList>
            <person name="Assis F.L."/>
            <person name="Abrahao J.S."/>
            <person name="Kroon E.G."/>
            <person name="Dornas F.P."/>
            <person name="Andrade K.R."/>
            <person name="Borato P.V.M."/>
            <person name="Pilotto M.R."/>
            <person name="Benamar S."/>
            <person name="LaScola B."/>
            <person name="Colson P."/>
        </authorList>
    </citation>
    <scope>NUCLEOTIDE SEQUENCE [LARGE SCALE GENOMIC DNA]</scope>
    <source>
        <strain evidence="5 9">Amazonia</strain>
        <strain evidence="4 8">Oyster</strain>
    </source>
</reference>
<name>A0A0G2Y1F7_MIMIV</name>
<dbReference type="InterPro" id="IPR003959">
    <property type="entry name" value="ATPase_AAA_core"/>
</dbReference>
<evidence type="ECO:0000313" key="8">
    <source>
        <dbReference type="Proteomes" id="UP000241474"/>
    </source>
</evidence>
<dbReference type="EMBL" id="JN036606">
    <property type="protein sequence ID" value="AEJ34956.1"/>
    <property type="molecule type" value="Genomic_DNA"/>
</dbReference>
<organismHost>
    <name type="scientific">Acanthamoeba polyphaga</name>
    <name type="common">Amoeba</name>
    <dbReference type="NCBI Taxonomy" id="5757"/>
</organismHost>
<evidence type="ECO:0000313" key="4">
    <source>
        <dbReference type="EMBL" id="AKI79498.1"/>
    </source>
</evidence>
<dbReference type="KEGG" id="vg:9925365"/>
<dbReference type="EMBL" id="KM982403">
    <property type="protein sequence ID" value="AKI81389.1"/>
    <property type="molecule type" value="Genomic_DNA"/>
</dbReference>
<proteinExistence type="predicted"/>
<dbReference type="GO" id="GO:0016887">
    <property type="term" value="F:ATP hydrolysis activity"/>
    <property type="evidence" value="ECO:0007669"/>
    <property type="project" value="InterPro"/>
</dbReference>
<dbReference type="Proteomes" id="UP000274448">
    <property type="component" value="Segment"/>
</dbReference>
<dbReference type="OrthoDB" id="7181at10239"/>